<protein>
    <submittedName>
        <fullName evidence="1">Uncharacterized protein</fullName>
    </submittedName>
</protein>
<keyword evidence="2" id="KW-1185">Reference proteome</keyword>
<proteinExistence type="predicted"/>
<name>A0A1I3ZZ85_9PROT</name>
<dbReference type="Proteomes" id="UP000199533">
    <property type="component" value="Unassembled WGS sequence"/>
</dbReference>
<reference evidence="2" key="1">
    <citation type="submission" date="2016-10" db="EMBL/GenBank/DDBJ databases">
        <authorList>
            <person name="Varghese N."/>
            <person name="Submissions S."/>
        </authorList>
    </citation>
    <scope>NUCLEOTIDE SEQUENCE [LARGE SCALE GENOMIC DNA]</scope>
    <source>
        <strain evidence="2">Nm69</strain>
    </source>
</reference>
<sequence length="114" mass="13510">MSKEKASQNLQDFLSKLALKEDTIKARLEQNQMGLALRVALNELNWQSYNMARCTEQNRELQERFYIIQLGLTRLIGLMLTLHETFSLPTIMIRRQNSPFRQMKWPRLFGHRDG</sequence>
<dbReference type="STRING" id="52441.SAMN05216302_1007122"/>
<dbReference type="OrthoDB" id="8454423at2"/>
<dbReference type="EMBL" id="FOSP01000007">
    <property type="protein sequence ID" value="SFK49021.1"/>
    <property type="molecule type" value="Genomic_DNA"/>
</dbReference>
<dbReference type="AlphaFoldDB" id="A0A1I3ZZ85"/>
<evidence type="ECO:0000313" key="1">
    <source>
        <dbReference type="EMBL" id="SFK49021.1"/>
    </source>
</evidence>
<accession>A0A1I3ZZ85</accession>
<evidence type="ECO:0000313" key="2">
    <source>
        <dbReference type="Proteomes" id="UP000199533"/>
    </source>
</evidence>
<organism evidence="1 2">
    <name type="scientific">Nitrosomonas aestuarii</name>
    <dbReference type="NCBI Taxonomy" id="52441"/>
    <lineage>
        <taxon>Bacteria</taxon>
        <taxon>Pseudomonadati</taxon>
        <taxon>Pseudomonadota</taxon>
        <taxon>Betaproteobacteria</taxon>
        <taxon>Nitrosomonadales</taxon>
        <taxon>Nitrosomonadaceae</taxon>
        <taxon>Nitrosomonas</taxon>
    </lineage>
</organism>
<dbReference type="RefSeq" id="WP_090698287.1">
    <property type="nucleotide sequence ID" value="NZ_FOSP01000007.1"/>
</dbReference>
<gene>
    <name evidence="1" type="ORF">SAMN05216302_1007122</name>
</gene>